<accession>A0A382EMS0</accession>
<organism evidence="1">
    <name type="scientific">marine metagenome</name>
    <dbReference type="NCBI Taxonomy" id="408172"/>
    <lineage>
        <taxon>unclassified sequences</taxon>
        <taxon>metagenomes</taxon>
        <taxon>ecological metagenomes</taxon>
    </lineage>
</organism>
<proteinExistence type="predicted"/>
<dbReference type="AlphaFoldDB" id="A0A382EMS0"/>
<sequence>VAELAFHRFAKFTKSLLMAFWNKQRIVA</sequence>
<feature type="non-terminal residue" evidence="1">
    <location>
        <position position="28"/>
    </location>
</feature>
<reference evidence="1" key="1">
    <citation type="submission" date="2018-05" db="EMBL/GenBank/DDBJ databases">
        <authorList>
            <person name="Lanie J.A."/>
            <person name="Ng W.-L."/>
            <person name="Kazmierczak K.M."/>
            <person name="Andrzejewski T.M."/>
            <person name="Davidsen T.M."/>
            <person name="Wayne K.J."/>
            <person name="Tettelin H."/>
            <person name="Glass J.I."/>
            <person name="Rusch D."/>
            <person name="Podicherti R."/>
            <person name="Tsui H.-C.T."/>
            <person name="Winkler M.E."/>
        </authorList>
    </citation>
    <scope>NUCLEOTIDE SEQUENCE</scope>
</reference>
<dbReference type="EMBL" id="UINC01045175">
    <property type="protein sequence ID" value="SVB51612.1"/>
    <property type="molecule type" value="Genomic_DNA"/>
</dbReference>
<feature type="non-terminal residue" evidence="1">
    <location>
        <position position="1"/>
    </location>
</feature>
<protein>
    <submittedName>
        <fullName evidence="1">Uncharacterized protein</fullName>
    </submittedName>
</protein>
<name>A0A382EMS0_9ZZZZ</name>
<gene>
    <name evidence="1" type="ORF">METZ01_LOCUS204466</name>
</gene>
<evidence type="ECO:0000313" key="1">
    <source>
        <dbReference type="EMBL" id="SVB51612.1"/>
    </source>
</evidence>